<evidence type="ECO:0000256" key="1">
    <source>
        <dbReference type="SAM" id="MobiDB-lite"/>
    </source>
</evidence>
<reference evidence="2 3" key="1">
    <citation type="submission" date="2024-01" db="EMBL/GenBank/DDBJ databases">
        <title>A draft genome for a cacao thread blight-causing isolate of Paramarasmius palmivorus.</title>
        <authorList>
            <person name="Baruah I.K."/>
            <person name="Bukari Y."/>
            <person name="Amoako-Attah I."/>
            <person name="Meinhardt L.W."/>
            <person name="Bailey B.A."/>
            <person name="Cohen S.P."/>
        </authorList>
    </citation>
    <scope>NUCLEOTIDE SEQUENCE [LARGE SCALE GENOMIC DNA]</scope>
    <source>
        <strain evidence="2 3">GH-12</strain>
    </source>
</reference>
<gene>
    <name evidence="2" type="ORF">VNI00_012004</name>
</gene>
<accession>A0AAW0CAM9</accession>
<feature type="compositionally biased region" description="Basic residues" evidence="1">
    <location>
        <begin position="420"/>
        <end position="430"/>
    </location>
</feature>
<dbReference type="Proteomes" id="UP001383192">
    <property type="component" value="Unassembled WGS sequence"/>
</dbReference>
<dbReference type="AlphaFoldDB" id="A0AAW0CAM9"/>
<evidence type="ECO:0000313" key="3">
    <source>
        <dbReference type="Proteomes" id="UP001383192"/>
    </source>
</evidence>
<protein>
    <submittedName>
        <fullName evidence="2">Uncharacterized protein</fullName>
    </submittedName>
</protein>
<dbReference type="EMBL" id="JAYKXP010000054">
    <property type="protein sequence ID" value="KAK7035237.1"/>
    <property type="molecule type" value="Genomic_DNA"/>
</dbReference>
<evidence type="ECO:0000313" key="2">
    <source>
        <dbReference type="EMBL" id="KAK7035237.1"/>
    </source>
</evidence>
<name>A0AAW0CAM9_9AGAR</name>
<proteinExistence type="predicted"/>
<keyword evidence="3" id="KW-1185">Reference proteome</keyword>
<feature type="region of interest" description="Disordered" evidence="1">
    <location>
        <begin position="408"/>
        <end position="430"/>
    </location>
</feature>
<comment type="caution">
    <text evidence="2">The sequence shown here is derived from an EMBL/GenBank/DDBJ whole genome shotgun (WGS) entry which is preliminary data.</text>
</comment>
<organism evidence="2 3">
    <name type="scientific">Paramarasmius palmivorus</name>
    <dbReference type="NCBI Taxonomy" id="297713"/>
    <lineage>
        <taxon>Eukaryota</taxon>
        <taxon>Fungi</taxon>
        <taxon>Dikarya</taxon>
        <taxon>Basidiomycota</taxon>
        <taxon>Agaricomycotina</taxon>
        <taxon>Agaricomycetes</taxon>
        <taxon>Agaricomycetidae</taxon>
        <taxon>Agaricales</taxon>
        <taxon>Marasmiineae</taxon>
        <taxon>Marasmiaceae</taxon>
        <taxon>Paramarasmius</taxon>
    </lineage>
</organism>
<sequence>MEEHPRDRLETILSLEPEPGESPYSALDMLYRQILSTCRRWNRVYLVLQLLVTPHPELEGVKTNAQWHSSKILAGLLNFKRGIIEASLSRLHSVLHVPESQSDGTEIRIRHASFTEFLLEGSRSGEFRVKQHSIAEYCDLVTVFLLRKLSSFTSSYPPYRSTFDDAYLDWRDKTIPATDNTTRRMLPQFSIQYWSYYCCRVESPSADLMIKLNGFDPYVVGSLLPNLEHIPARSFYQWRTVLEWAKGLSHAPSLFIKVLEAFFRGFYIGYSKDTLRLDAIRWTFEVESGLISLRDWLDAEAMGDFTGAIYERICWVENLGGIFVVSYPILLPEHTPDPSRVFPEDWVVVRVAQSNGELMKRVYDARKAFHAARVVEDDIVYDTSQSVGQCVLEEEDLAAFKTHIRTPRSIHRSGGNSAKSKNKKKAGASS</sequence>